<reference evidence="2" key="1">
    <citation type="submission" date="2018-05" db="EMBL/GenBank/DDBJ databases">
        <authorList>
            <person name="Lanie J.A."/>
            <person name="Ng W.-L."/>
            <person name="Kazmierczak K.M."/>
            <person name="Andrzejewski T.M."/>
            <person name="Davidsen T.M."/>
            <person name="Wayne K.J."/>
            <person name="Tettelin H."/>
            <person name="Glass J.I."/>
            <person name="Rusch D."/>
            <person name="Podicherti R."/>
            <person name="Tsui H.-C.T."/>
            <person name="Winkler M.E."/>
        </authorList>
    </citation>
    <scope>NUCLEOTIDE SEQUENCE</scope>
</reference>
<evidence type="ECO:0000313" key="2">
    <source>
        <dbReference type="EMBL" id="SVE46624.1"/>
    </source>
</evidence>
<name>A0A383DQM2_9ZZZZ</name>
<organism evidence="2">
    <name type="scientific">marine metagenome</name>
    <dbReference type="NCBI Taxonomy" id="408172"/>
    <lineage>
        <taxon>unclassified sequences</taxon>
        <taxon>metagenomes</taxon>
        <taxon>ecological metagenomes</taxon>
    </lineage>
</organism>
<accession>A0A383DQM2</accession>
<proteinExistence type="predicted"/>
<feature type="region of interest" description="Disordered" evidence="1">
    <location>
        <begin position="86"/>
        <end position="105"/>
    </location>
</feature>
<gene>
    <name evidence="2" type="ORF">METZ01_LOCUS499478</name>
</gene>
<evidence type="ECO:0000256" key="1">
    <source>
        <dbReference type="SAM" id="MobiDB-lite"/>
    </source>
</evidence>
<sequence>MIIPIDAQFRIKSDRYQWAIQERRTRKGGESWESKLFFGTFQSAAKELGELMVRLSGADTLADALEEVDTVTTTLSQALTPQLEEVLETTRNERRRKTKDRIDEG</sequence>
<protein>
    <submittedName>
        <fullName evidence="2">Uncharacterized protein</fullName>
    </submittedName>
</protein>
<dbReference type="EMBL" id="UINC01219242">
    <property type="protein sequence ID" value="SVE46624.1"/>
    <property type="molecule type" value="Genomic_DNA"/>
</dbReference>
<dbReference type="AlphaFoldDB" id="A0A383DQM2"/>